<evidence type="ECO:0000313" key="1">
    <source>
        <dbReference type="EMBL" id="KIM45964.1"/>
    </source>
</evidence>
<dbReference type="AlphaFoldDB" id="A0A0C3CPC5"/>
<dbReference type="HOGENOM" id="CLU_055001_0_0_1"/>
<name>A0A0C3CPC5_HEBCY</name>
<dbReference type="Proteomes" id="UP000053424">
    <property type="component" value="Unassembled WGS sequence"/>
</dbReference>
<protein>
    <submittedName>
        <fullName evidence="1">Uncharacterized protein</fullName>
    </submittedName>
</protein>
<reference evidence="1 2" key="1">
    <citation type="submission" date="2014-04" db="EMBL/GenBank/DDBJ databases">
        <authorList>
            <consortium name="DOE Joint Genome Institute"/>
            <person name="Kuo A."/>
            <person name="Gay G."/>
            <person name="Dore J."/>
            <person name="Kohler A."/>
            <person name="Nagy L.G."/>
            <person name="Floudas D."/>
            <person name="Copeland A."/>
            <person name="Barry K.W."/>
            <person name="Cichocki N."/>
            <person name="Veneault-Fourrey C."/>
            <person name="LaButti K."/>
            <person name="Lindquist E.A."/>
            <person name="Lipzen A."/>
            <person name="Lundell T."/>
            <person name="Morin E."/>
            <person name="Murat C."/>
            <person name="Sun H."/>
            <person name="Tunlid A."/>
            <person name="Henrissat B."/>
            <person name="Grigoriev I.V."/>
            <person name="Hibbett D.S."/>
            <person name="Martin F."/>
            <person name="Nordberg H.P."/>
            <person name="Cantor M.N."/>
            <person name="Hua S.X."/>
        </authorList>
    </citation>
    <scope>NUCLEOTIDE SEQUENCE [LARGE SCALE GENOMIC DNA]</scope>
    <source>
        <strain evidence="2">h7</strain>
    </source>
</reference>
<dbReference type="STRING" id="686832.A0A0C3CPC5"/>
<organism evidence="1 2">
    <name type="scientific">Hebeloma cylindrosporum</name>
    <dbReference type="NCBI Taxonomy" id="76867"/>
    <lineage>
        <taxon>Eukaryota</taxon>
        <taxon>Fungi</taxon>
        <taxon>Dikarya</taxon>
        <taxon>Basidiomycota</taxon>
        <taxon>Agaricomycotina</taxon>
        <taxon>Agaricomycetes</taxon>
        <taxon>Agaricomycetidae</taxon>
        <taxon>Agaricales</taxon>
        <taxon>Agaricineae</taxon>
        <taxon>Hymenogastraceae</taxon>
        <taxon>Hebeloma</taxon>
    </lineage>
</organism>
<gene>
    <name evidence="1" type="ORF">M413DRAFT_441020</name>
</gene>
<dbReference type="OrthoDB" id="10261753at2759"/>
<reference evidence="2" key="2">
    <citation type="submission" date="2015-01" db="EMBL/GenBank/DDBJ databases">
        <title>Evolutionary Origins and Diversification of the Mycorrhizal Mutualists.</title>
        <authorList>
            <consortium name="DOE Joint Genome Institute"/>
            <consortium name="Mycorrhizal Genomics Consortium"/>
            <person name="Kohler A."/>
            <person name="Kuo A."/>
            <person name="Nagy L.G."/>
            <person name="Floudas D."/>
            <person name="Copeland A."/>
            <person name="Barry K.W."/>
            <person name="Cichocki N."/>
            <person name="Veneault-Fourrey C."/>
            <person name="LaButti K."/>
            <person name="Lindquist E.A."/>
            <person name="Lipzen A."/>
            <person name="Lundell T."/>
            <person name="Morin E."/>
            <person name="Murat C."/>
            <person name="Riley R."/>
            <person name="Ohm R."/>
            <person name="Sun H."/>
            <person name="Tunlid A."/>
            <person name="Henrissat B."/>
            <person name="Grigoriev I.V."/>
            <person name="Hibbett D.S."/>
            <person name="Martin F."/>
        </authorList>
    </citation>
    <scope>NUCLEOTIDE SEQUENCE [LARGE SCALE GENOMIC DNA]</scope>
    <source>
        <strain evidence="2">h7</strain>
    </source>
</reference>
<sequence>MSLKYLTKRNALNATTKVGITTNFNHLRSLPRAWLIRRSKHDPKLKSVRPADRIKWWNIVPGDQIRPRGDPDSTLHEVLSINRLSNRVFLKSTASSSKDSSPPQSKNYHYSRCQLYLRECLLPDKSDPSRPLRRQSVFASRIGTSEPKWDNVAKRWVWRRYAVQTTPRLPQILYSRLGLRKIRIPWPFIEPRKYPQGGLYDTAIDDVAKVTYQMPAFSPSALEPLPRVPEEQEYLNLIYNSHRSQEYDESAPFELYLKWELANPHSRAKKLERWKSYQAGTHELLKSITTNELKYHDGRTVKQAKADAAFKWREQVKEDLAAKKKARWAHTAKVEEWERKKVKKAKKEDAQRKRLTELVLKDEPNQFLPSAVKERMLKARS</sequence>
<proteinExistence type="predicted"/>
<keyword evidence="2" id="KW-1185">Reference proteome</keyword>
<evidence type="ECO:0000313" key="2">
    <source>
        <dbReference type="Proteomes" id="UP000053424"/>
    </source>
</evidence>
<accession>A0A0C3CPC5</accession>
<dbReference type="EMBL" id="KN831771">
    <property type="protein sequence ID" value="KIM45964.1"/>
    <property type="molecule type" value="Genomic_DNA"/>
</dbReference>